<dbReference type="InterPro" id="IPR036117">
    <property type="entry name" value="DhaL_dom_sf"/>
</dbReference>
<dbReference type="InterPro" id="IPR003797">
    <property type="entry name" value="DegV"/>
</dbReference>
<dbReference type="PROSITE" id="PS51480">
    <property type="entry name" value="DHAL"/>
    <property type="match status" value="1"/>
</dbReference>
<name>A0ABY6BD19_9GAMM</name>
<dbReference type="InterPro" id="IPR033470">
    <property type="entry name" value="FakA-like_C"/>
</dbReference>
<keyword evidence="1" id="KW-0446">Lipid-binding</keyword>
<dbReference type="EMBL" id="CP104694">
    <property type="protein sequence ID" value="UXI67939.1"/>
    <property type="molecule type" value="Genomic_DNA"/>
</dbReference>
<dbReference type="SMART" id="SM01121">
    <property type="entry name" value="Dak1_2"/>
    <property type="match status" value="1"/>
</dbReference>
<dbReference type="PROSITE" id="PS51482">
    <property type="entry name" value="DEGV"/>
    <property type="match status" value="1"/>
</dbReference>
<dbReference type="InterPro" id="IPR050270">
    <property type="entry name" value="DegV_domain_contain"/>
</dbReference>
<dbReference type="Gene3D" id="1.25.40.340">
    <property type="match status" value="1"/>
</dbReference>
<proteinExistence type="predicted"/>
<gene>
    <name evidence="3" type="ORF">N4264_24965</name>
</gene>
<evidence type="ECO:0000313" key="3">
    <source>
        <dbReference type="EMBL" id="UXI67939.1"/>
    </source>
</evidence>
<evidence type="ECO:0000259" key="2">
    <source>
        <dbReference type="PROSITE" id="PS51480"/>
    </source>
</evidence>
<dbReference type="InterPro" id="IPR048394">
    <property type="entry name" value="FakA-like_M"/>
</dbReference>
<dbReference type="Pfam" id="PF02645">
    <property type="entry name" value="DegV"/>
    <property type="match status" value="1"/>
</dbReference>
<dbReference type="PANTHER" id="PTHR33434">
    <property type="entry name" value="DEGV DOMAIN-CONTAINING PROTEIN DR_1986-RELATED"/>
    <property type="match status" value="1"/>
</dbReference>
<evidence type="ECO:0000256" key="1">
    <source>
        <dbReference type="ARBA" id="ARBA00023121"/>
    </source>
</evidence>
<dbReference type="SMART" id="SM01120">
    <property type="entry name" value="Dak2"/>
    <property type="match status" value="1"/>
</dbReference>
<dbReference type="NCBIfam" id="TIGR00762">
    <property type="entry name" value="DegV"/>
    <property type="match status" value="1"/>
</dbReference>
<feature type="domain" description="DhaL" evidence="2">
    <location>
        <begin position="22"/>
        <end position="214"/>
    </location>
</feature>
<dbReference type="Pfam" id="PF02734">
    <property type="entry name" value="Dak2"/>
    <property type="match status" value="1"/>
</dbReference>
<dbReference type="RefSeq" id="WP_261694908.1">
    <property type="nucleotide sequence ID" value="NZ_CP104694.1"/>
</dbReference>
<keyword evidence="4" id="KW-1185">Reference proteome</keyword>
<dbReference type="Gene3D" id="3.40.50.10170">
    <property type="match status" value="1"/>
</dbReference>
<dbReference type="PANTHER" id="PTHR33434:SF2">
    <property type="entry name" value="FATTY ACID-BINDING PROTEIN TM_1468"/>
    <property type="match status" value="1"/>
</dbReference>
<organism evidence="3 4">
    <name type="scientific">Tahibacter amnicola</name>
    <dbReference type="NCBI Taxonomy" id="2976241"/>
    <lineage>
        <taxon>Bacteria</taxon>
        <taxon>Pseudomonadati</taxon>
        <taxon>Pseudomonadota</taxon>
        <taxon>Gammaproteobacteria</taxon>
        <taxon>Lysobacterales</taxon>
        <taxon>Rhodanobacteraceae</taxon>
        <taxon>Tahibacter</taxon>
    </lineage>
</organism>
<protein>
    <submittedName>
        <fullName evidence="3">DegV family EDD domain-containing protein</fullName>
    </submittedName>
</protein>
<reference evidence="3" key="1">
    <citation type="submission" date="2022-09" db="EMBL/GenBank/DDBJ databases">
        <title>Tahibacter sp. nov., isolated from a fresh water.</title>
        <authorList>
            <person name="Baek J.H."/>
            <person name="Lee J.K."/>
            <person name="Kim J.M."/>
            <person name="Jeon C.O."/>
        </authorList>
    </citation>
    <scope>NUCLEOTIDE SEQUENCE</scope>
    <source>
        <strain evidence="3">W38</strain>
    </source>
</reference>
<dbReference type="InterPro" id="IPR043168">
    <property type="entry name" value="DegV_C"/>
</dbReference>
<accession>A0ABY6BD19</accession>
<dbReference type="Proteomes" id="UP001064632">
    <property type="component" value="Chromosome"/>
</dbReference>
<dbReference type="InterPro" id="IPR004007">
    <property type="entry name" value="DhaL_dom"/>
</dbReference>
<dbReference type="Gene3D" id="3.30.1180.10">
    <property type="match status" value="1"/>
</dbReference>
<dbReference type="SUPFAM" id="SSF82549">
    <property type="entry name" value="DAK1/DegV-like"/>
    <property type="match status" value="1"/>
</dbReference>
<dbReference type="SUPFAM" id="SSF101473">
    <property type="entry name" value="DhaL-like"/>
    <property type="match status" value="1"/>
</dbReference>
<sequence length="611" mass="64740">MTRPIPAVPATPSRRAWRPGGAAFKRGLLAGIRRVLSQRDAINRINVFPVPDGDTGSNLAFTLSAVAQGLQALRRAGAGALLRRAADEAIDGARGNSGAILAQFLQGAGEGLGDRSRLSVPDLAVAAGVGAAQARLAVAEPREGTMLSVIAAFAASLRQQADRGADFRDGWTQALAAARDALAHTPDQLAVLRRAGVVDAGARGFVDLLEGIDEFIRRGRAVLDQAVSYSGGEAGVIGEAHDPDATHRYCTECIVSGTGVDRTAIRAAIETVDHSSLVLAGTREKLRVHVHVDEPERLYAVLAPHGAVSACKADDMRAQQRSAAVRTPVAVVTDSAADVPASVLETLPLHLVPVRLNFGAHDFLDKVSLSPEEFFRYLRESAVPPRTSQPPPGDFRRLFEFLLSHHESVVYVGLSRAVSGTLQAGETAASRTDAQRVSVIDTRTASCAQGLLAQYAAELASAGRDATQIRQRVEALAPRTSLFAYVRDLSHAVRGGRIPAWGLILTRWLGLIPVAAMGRGGRLGFARFLRKGDDLPERFAAWVCRRVPASGRWRVRVGHAENADEAVRVAAALQQRLRCESLDIVAAGAAISAHAGPGSIVVGLLPVPEET</sequence>
<dbReference type="Pfam" id="PF21645">
    <property type="entry name" value="FakA-like_M"/>
    <property type="match status" value="1"/>
</dbReference>
<evidence type="ECO:0000313" key="4">
    <source>
        <dbReference type="Proteomes" id="UP001064632"/>
    </source>
</evidence>